<dbReference type="EMBL" id="KN826519">
    <property type="protein sequence ID" value="KIK78662.1"/>
    <property type="molecule type" value="Genomic_DNA"/>
</dbReference>
<keyword evidence="2" id="KW-1185">Reference proteome</keyword>
<evidence type="ECO:0000313" key="1">
    <source>
        <dbReference type="EMBL" id="KIK78662.1"/>
    </source>
</evidence>
<accession>A0A0D0C6B9</accession>
<gene>
    <name evidence="1" type="ORF">PAXRUDRAFT_36588</name>
</gene>
<name>A0A0D0C6B9_9AGAM</name>
<dbReference type="AlphaFoldDB" id="A0A0D0C6B9"/>
<dbReference type="HOGENOM" id="CLU_2483992_0_0_1"/>
<reference evidence="1 2" key="1">
    <citation type="submission" date="2014-04" db="EMBL/GenBank/DDBJ databases">
        <authorList>
            <consortium name="DOE Joint Genome Institute"/>
            <person name="Kuo A."/>
            <person name="Kohler A."/>
            <person name="Jargeat P."/>
            <person name="Nagy L.G."/>
            <person name="Floudas D."/>
            <person name="Copeland A."/>
            <person name="Barry K.W."/>
            <person name="Cichocki N."/>
            <person name="Veneault-Fourrey C."/>
            <person name="LaButti K."/>
            <person name="Lindquist E.A."/>
            <person name="Lipzen A."/>
            <person name="Lundell T."/>
            <person name="Morin E."/>
            <person name="Murat C."/>
            <person name="Sun H."/>
            <person name="Tunlid A."/>
            <person name="Henrissat B."/>
            <person name="Grigoriev I.V."/>
            <person name="Hibbett D.S."/>
            <person name="Martin F."/>
            <person name="Nordberg H.P."/>
            <person name="Cantor M.N."/>
            <person name="Hua S.X."/>
        </authorList>
    </citation>
    <scope>NUCLEOTIDE SEQUENCE [LARGE SCALE GENOMIC DNA]</scope>
    <source>
        <strain evidence="1 2">Ve08.2h10</strain>
    </source>
</reference>
<dbReference type="InParanoid" id="A0A0D0C6B9"/>
<protein>
    <submittedName>
        <fullName evidence="1">Uncharacterized protein</fullName>
    </submittedName>
</protein>
<dbReference type="Proteomes" id="UP000054538">
    <property type="component" value="Unassembled WGS sequence"/>
</dbReference>
<proteinExistence type="predicted"/>
<organism evidence="1 2">
    <name type="scientific">Paxillus rubicundulus Ve08.2h10</name>
    <dbReference type="NCBI Taxonomy" id="930991"/>
    <lineage>
        <taxon>Eukaryota</taxon>
        <taxon>Fungi</taxon>
        <taxon>Dikarya</taxon>
        <taxon>Basidiomycota</taxon>
        <taxon>Agaricomycotina</taxon>
        <taxon>Agaricomycetes</taxon>
        <taxon>Agaricomycetidae</taxon>
        <taxon>Boletales</taxon>
        <taxon>Paxilineae</taxon>
        <taxon>Paxillaceae</taxon>
        <taxon>Paxillus</taxon>
    </lineage>
</organism>
<reference evidence="2" key="2">
    <citation type="submission" date="2015-01" db="EMBL/GenBank/DDBJ databases">
        <title>Evolutionary Origins and Diversification of the Mycorrhizal Mutualists.</title>
        <authorList>
            <consortium name="DOE Joint Genome Institute"/>
            <consortium name="Mycorrhizal Genomics Consortium"/>
            <person name="Kohler A."/>
            <person name="Kuo A."/>
            <person name="Nagy L.G."/>
            <person name="Floudas D."/>
            <person name="Copeland A."/>
            <person name="Barry K.W."/>
            <person name="Cichocki N."/>
            <person name="Veneault-Fourrey C."/>
            <person name="LaButti K."/>
            <person name="Lindquist E.A."/>
            <person name="Lipzen A."/>
            <person name="Lundell T."/>
            <person name="Morin E."/>
            <person name="Murat C."/>
            <person name="Riley R."/>
            <person name="Ohm R."/>
            <person name="Sun H."/>
            <person name="Tunlid A."/>
            <person name="Henrissat B."/>
            <person name="Grigoriev I.V."/>
            <person name="Hibbett D.S."/>
            <person name="Martin F."/>
        </authorList>
    </citation>
    <scope>NUCLEOTIDE SEQUENCE [LARGE SCALE GENOMIC DNA]</scope>
    <source>
        <strain evidence="2">Ve08.2h10</strain>
    </source>
</reference>
<sequence length="87" mass="10282">MFCGYTTTLDNPWEITNSIKHAQKLWNTFVPQLKHTIFHKNDSVFYLPSEVVDEHGGYYFIPLHYPYMWEEFDYADPENLVCNGSSV</sequence>
<evidence type="ECO:0000313" key="2">
    <source>
        <dbReference type="Proteomes" id="UP000054538"/>
    </source>
</evidence>